<sequence>MLVALWETLSLAPARTVTRPQLDTSASSGGVLAFFKWNNRDCVGSSFHASVLNNREKEVIRQLDAGVDVDAIFRYETVWQGRQQQCTGKAIHLAASRCHLSMVQLLLERNASLHSMVTRDGQDNYEVIHAAVFREGRGGCREMIDFLCARGADIECLNANNWSCQHVAFQTGNMETIWAVERARAKKLGLDESSEDAEQEVEGPFNCLNERGVSLYLAVDGGRSGIEE</sequence>
<comment type="caution">
    <text evidence="1">The sequence shown here is derived from an EMBL/GenBank/DDBJ whole genome shotgun (WGS) entry which is preliminary data.</text>
</comment>
<dbReference type="InterPro" id="IPR002110">
    <property type="entry name" value="Ankyrin_rpt"/>
</dbReference>
<dbReference type="InterPro" id="IPR036770">
    <property type="entry name" value="Ankyrin_rpt-contain_sf"/>
</dbReference>
<dbReference type="Proteomes" id="UP000604046">
    <property type="component" value="Unassembled WGS sequence"/>
</dbReference>
<dbReference type="Pfam" id="PF12796">
    <property type="entry name" value="Ank_2"/>
    <property type="match status" value="1"/>
</dbReference>
<dbReference type="EMBL" id="CAJNDS010002815">
    <property type="protein sequence ID" value="CAE7607820.1"/>
    <property type="molecule type" value="Genomic_DNA"/>
</dbReference>
<protein>
    <submittedName>
        <fullName evidence="1">ANKRD52 protein</fullName>
    </submittedName>
</protein>
<accession>A0A812UYY5</accession>
<dbReference type="OrthoDB" id="4456172at2759"/>
<dbReference type="AlphaFoldDB" id="A0A812UYY5"/>
<organism evidence="1 2">
    <name type="scientific">Symbiodinium natans</name>
    <dbReference type="NCBI Taxonomy" id="878477"/>
    <lineage>
        <taxon>Eukaryota</taxon>
        <taxon>Sar</taxon>
        <taxon>Alveolata</taxon>
        <taxon>Dinophyceae</taxon>
        <taxon>Suessiales</taxon>
        <taxon>Symbiodiniaceae</taxon>
        <taxon>Symbiodinium</taxon>
    </lineage>
</organism>
<reference evidence="1" key="1">
    <citation type="submission" date="2021-02" db="EMBL/GenBank/DDBJ databases">
        <authorList>
            <person name="Dougan E. K."/>
            <person name="Rhodes N."/>
            <person name="Thang M."/>
            <person name="Chan C."/>
        </authorList>
    </citation>
    <scope>NUCLEOTIDE SEQUENCE</scope>
</reference>
<proteinExistence type="predicted"/>
<dbReference type="Gene3D" id="1.25.40.20">
    <property type="entry name" value="Ankyrin repeat-containing domain"/>
    <property type="match status" value="1"/>
</dbReference>
<dbReference type="SMART" id="SM00248">
    <property type="entry name" value="ANK"/>
    <property type="match status" value="3"/>
</dbReference>
<dbReference type="SUPFAM" id="SSF48403">
    <property type="entry name" value="Ankyrin repeat"/>
    <property type="match status" value="1"/>
</dbReference>
<gene>
    <name evidence="1" type="primary">ANKRD52</name>
    <name evidence="1" type="ORF">SNAT2548_LOCUS34558</name>
</gene>
<evidence type="ECO:0000313" key="2">
    <source>
        <dbReference type="Proteomes" id="UP000604046"/>
    </source>
</evidence>
<name>A0A812UYY5_9DINO</name>
<evidence type="ECO:0000313" key="1">
    <source>
        <dbReference type="EMBL" id="CAE7607820.1"/>
    </source>
</evidence>
<keyword evidence="2" id="KW-1185">Reference proteome</keyword>